<sequence length="144" mass="15293">MSAMLRATVRVLAAFALLIGVGVGTLAVAGPAHAGWSAADRVTVTRTGGFAGVSEQYTVCSTTVHIYTVDLMSMAASREFRRLSPSYPAATGADLFTYAVTVEYRGGYTRTVTTQDTAEAPQVLWEVIDTTMLIDRELVAAPVN</sequence>
<protein>
    <submittedName>
        <fullName evidence="1">Uncharacterized protein</fullName>
    </submittedName>
</protein>
<dbReference type="Pfam" id="PF20242">
    <property type="entry name" value="Emfourin"/>
    <property type="match status" value="1"/>
</dbReference>
<dbReference type="Proteomes" id="UP000198215">
    <property type="component" value="Chromosome I"/>
</dbReference>
<evidence type="ECO:0000313" key="1">
    <source>
        <dbReference type="EMBL" id="SCG59441.1"/>
    </source>
</evidence>
<evidence type="ECO:0000313" key="2">
    <source>
        <dbReference type="Proteomes" id="UP000198215"/>
    </source>
</evidence>
<dbReference type="OrthoDB" id="4559942at2"/>
<dbReference type="InterPro" id="IPR049457">
    <property type="entry name" value="Emfourin"/>
</dbReference>
<dbReference type="AlphaFoldDB" id="A0A1C5IN46"/>
<proteinExistence type="predicted"/>
<gene>
    <name evidence="1" type="ORF">GA0070614_3054</name>
</gene>
<dbReference type="RefSeq" id="WP_088976556.1">
    <property type="nucleotide sequence ID" value="NZ_LT607753.1"/>
</dbReference>
<accession>A0A1C5IN46</accession>
<name>A0A1C5IN46_9ACTN</name>
<organism evidence="1 2">
    <name type="scientific">Micromonospora coxensis</name>
    <dbReference type="NCBI Taxonomy" id="356852"/>
    <lineage>
        <taxon>Bacteria</taxon>
        <taxon>Bacillati</taxon>
        <taxon>Actinomycetota</taxon>
        <taxon>Actinomycetes</taxon>
        <taxon>Micromonosporales</taxon>
        <taxon>Micromonosporaceae</taxon>
        <taxon>Micromonospora</taxon>
    </lineage>
</organism>
<reference evidence="2" key="1">
    <citation type="submission" date="2016-06" db="EMBL/GenBank/DDBJ databases">
        <authorList>
            <person name="Varghese N."/>
            <person name="Submissions Spin"/>
        </authorList>
    </citation>
    <scope>NUCLEOTIDE SEQUENCE [LARGE SCALE GENOMIC DNA]</scope>
    <source>
        <strain evidence="2">DSM 45161</strain>
    </source>
</reference>
<dbReference type="EMBL" id="LT607753">
    <property type="protein sequence ID" value="SCG59441.1"/>
    <property type="molecule type" value="Genomic_DNA"/>
</dbReference>
<keyword evidence="2" id="KW-1185">Reference proteome</keyword>